<evidence type="ECO:0000259" key="2">
    <source>
        <dbReference type="Pfam" id="PF02657"/>
    </source>
</evidence>
<name>A0A7R7AC31_CARRU</name>
<reference evidence="3 4" key="1">
    <citation type="journal article" date="2020" name="Genome Biol. Evol.">
        <title>Comparative Genomics Underlines Multiple Roles of Profftella, an Obligate Symbiont of Psyllids: Providing Toxins, Vitamins, and Carotenoids.</title>
        <authorList>
            <person name="Nakabachi A."/>
            <person name="Piel J."/>
            <person name="Malenovsky I."/>
            <person name="Hirose Y."/>
        </authorList>
    </citation>
    <scope>NUCLEOTIDE SEQUENCE [LARGE SCALE GENOMIC DNA]</scope>
    <source>
        <strain evidence="3 4">Dco</strain>
    </source>
</reference>
<keyword evidence="1" id="KW-0472">Membrane</keyword>
<dbReference type="Proteomes" id="UP000595596">
    <property type="component" value="Chromosome"/>
</dbReference>
<dbReference type="InterPro" id="IPR003808">
    <property type="entry name" value="Fe-S_metab-assoc_dom"/>
</dbReference>
<proteinExistence type="predicted"/>
<organism evidence="3 4">
    <name type="scientific">Candidatus Carsonella ruddii</name>
    <name type="common">Diaphorina cf. continua</name>
    <dbReference type="NCBI Taxonomy" id="2661587"/>
    <lineage>
        <taxon>Bacteria</taxon>
        <taxon>Pseudomonadati</taxon>
        <taxon>Pseudomonadota</taxon>
        <taxon>Gammaproteobacteria</taxon>
        <taxon>Oceanospirillales</taxon>
        <taxon>Halomonadaceae</taxon>
        <taxon>Zymobacter group</taxon>
        <taxon>Candidatus Carsonella</taxon>
    </lineage>
</organism>
<keyword evidence="1" id="KW-0812">Transmembrane</keyword>
<dbReference type="SUPFAM" id="SSF82649">
    <property type="entry name" value="SufE/NifU"/>
    <property type="match status" value="1"/>
</dbReference>
<evidence type="ECO:0000313" key="4">
    <source>
        <dbReference type="Proteomes" id="UP000595596"/>
    </source>
</evidence>
<feature type="transmembrane region" description="Helical" evidence="1">
    <location>
        <begin position="55"/>
        <end position="74"/>
    </location>
</feature>
<keyword evidence="4" id="KW-1185">Reference proteome</keyword>
<accession>A0A7R7AC31</accession>
<gene>
    <name evidence="3" type="ORF">CRDco_0980</name>
</gene>
<keyword evidence="1" id="KW-1133">Transmembrane helix</keyword>
<evidence type="ECO:0000256" key="1">
    <source>
        <dbReference type="SAM" id="Phobius"/>
    </source>
</evidence>
<dbReference type="RefSeq" id="WP_201329413.1">
    <property type="nucleotide sequence ID" value="NZ_AP023214.1"/>
</dbReference>
<evidence type="ECO:0000313" key="3">
    <source>
        <dbReference type="EMBL" id="BCG49320.1"/>
    </source>
</evidence>
<dbReference type="Gene3D" id="3.90.1010.10">
    <property type="match status" value="1"/>
</dbReference>
<dbReference type="KEGG" id="crr:CRDco_0980"/>
<dbReference type="AlphaFoldDB" id="A0A7R7AC31"/>
<sequence>MINNIKKIKTKIKNTKNIYSLLFKIGIANKILSKSYIINNCIVKTWIKIIIKKKILFFGYSNSLLISGLIKIIFKVLNNNKKNNIFIFFKFDFLKIIKIKNLITNLKKHSFKNILTYIQNYIK</sequence>
<protein>
    <recommendedName>
        <fullName evidence="2">Fe-S metabolism associated domain-containing protein</fullName>
    </recommendedName>
</protein>
<feature type="domain" description="Fe-S metabolism associated" evidence="2">
    <location>
        <begin position="33"/>
        <end position="120"/>
    </location>
</feature>
<dbReference type="Pfam" id="PF02657">
    <property type="entry name" value="SufE"/>
    <property type="match status" value="1"/>
</dbReference>
<dbReference type="EMBL" id="AP023214">
    <property type="protein sequence ID" value="BCG49320.1"/>
    <property type="molecule type" value="Genomic_DNA"/>
</dbReference>